<evidence type="ECO:0008006" key="15">
    <source>
        <dbReference type="Google" id="ProtNLM"/>
    </source>
</evidence>
<accession>A0ABX8I9H1</accession>
<feature type="compositionally biased region" description="Basic and acidic residues" evidence="10">
    <location>
        <begin position="764"/>
        <end position="774"/>
    </location>
</feature>
<dbReference type="PROSITE" id="PS50089">
    <property type="entry name" value="ZF_RING_2"/>
    <property type="match status" value="1"/>
</dbReference>
<evidence type="ECO:0000256" key="5">
    <source>
        <dbReference type="ARBA" id="ARBA00022771"/>
    </source>
</evidence>
<keyword evidence="8" id="KW-0539">Nucleus</keyword>
<gene>
    <name evidence="13" type="ORF">CA3LBN_004289</name>
</gene>
<evidence type="ECO:0000313" key="14">
    <source>
        <dbReference type="Proteomes" id="UP000825434"/>
    </source>
</evidence>
<name>A0ABX8I9H1_9ASCO</name>
<dbReference type="CDD" id="cd12148">
    <property type="entry name" value="fungal_TF_MHR"/>
    <property type="match status" value="1"/>
</dbReference>
<sequence>MNIPGLHGYTAIFETDENGNFHSTNGSVPGWLRDMIERAYANSGLRMHRKVASHEAIASLEEVPVELLKESTCPICYEKYEVEQNKKQKMDTSIKEDPQVSAFENADVEPTSSRLKFRDPSIFMAADAGAINSFRFPQYNLASQKQVSNEEMFPALNDFKKPEAKEVRHIAMKMPNCHHVFGKSCIIEWLKGNVSCPLCRKEVESVRDSDPMAKKMEVLQQNCNFIFAADQDVVLKHLLRRSTNVFEPYRKPYNPAVTPLTDTSVSQHWATPSLPDGFVPDATEKPDPQLIMARNPNKSPVSEHKNTNKPLKSPSVVVERTTDLKPRTPLSRRTFFNDCTDSSLKESKNSIRDSLRYSVKAYTSIEANLYHMRHLLAADDANRQVHVATTMVPEPEVRPSLRHMTGSPSILVKKESLARDRFVDQLREIISRCLQRKLGLTNEQMHTELVKEALTYSNNLLLQDMKSASTEELCSEFSNLKAADDMRESFDDLPCDFLDKYELLALDHFEDMIFESATNSLGWAHDSGTLHDPNSYQTFKDIWMLDPPNFTEFDVHTFIEDVSEGNDRQFSFNSYKESFMNRFGESAIKMNILRYYYTYRSEFYTQQRARKQLPSGTLSEMPEFDALSRSVEQFHDSIEGEDRSRPRKSLRFADEIYNTPTYHDMVKTEPPPDDDQVRKKKRRNLGQFPCSQCSKVFTRSDHLARHYLNHQPKEVYVCEKLIKNHNGEQRVCGKTFVRKDLKERHLKRHKLLDGDEAYDDESESPVKEEEEKLGRGQSPLRHVQSNQQPVNVDHGPGVPHQGMLHNGIPPNQQNLQSQPNPGNLPNAHFQGPTPPSFQNSNHQNIGPVQGQVQQNLQGVAMAPNMHPQMSHHIPQQPLPPQHNIQQGVVAQAPMGGFPGHGAPQGVVDGMVDPRGPVSPEFRMNPNVPQSSTDILSWLFTDQDPAFSKDMMVNAPEYVPMEMPRQMSPKQPEVEVAPIYYNVPEAMINMNLQDLNFFSNNDNPLDEVFLRPPEGQIDQSAPKGWNISSTNSSTPNTTETLTPRSLSDHSPESLSVESIESRVAQLASNNVAKNRHFFVDATLMERLASCLPGVTIDSFNKILRPSSSDPLPQDRLSFYLYGYWEIFHPRFSILHKPSFDTKTAEPLLLLAMIIVGCSYCSTTESYSSRLKHCPEYKLAMLIVAPLRFTLFQHEEFRSPVRVWILQTLNLLEWVEKNCLQRSMHERAHIHHGTTVQLLRRSPFLGGNPTVTNKELTSASENTSAGEEDVEDLDEVARSDQALFNKWVESESMKRVTFMTFYLDVIDYIKFRHNPQIPFYQLQLLNLPCEEEALWASYEINGSFKKTIKRQKKIQKSGARSLKNQNNIKPGMNFMSALKRVMKHTKASSKVSLFTKHVLFGGIVSIMHSMQQTELQNSFSQIMASERQVKNRNQKWKEIITSVFDDFDHEIYGPSSGFSKDGFFNINRWQCTFPMYHLAQIIGMSDINHYDIAIFGGSPANMSVDATSKDLSIVQKKLNSMWMRSLPAMMKNVGDLINYKCVIHCYWLLWGMMLTPLNKDGQPAQPLSYDWRVDHDVHDSLYAASIATLVLWCYCFSVYGAESTKFAEFGESLSLKDTRSYEKIAEYAAEEGYSYLYRVRQEFTDKIKAQGLGPESLLHSTRPMEEVSPSKIVNRYSEILPTISNKQNISGLCFLVGTKLLRSQWSVLRENAKLIINCGLRSAGKKEVCCSDLFVDDFVD</sequence>
<reference evidence="13 14" key="1">
    <citation type="submission" date="2021-06" db="EMBL/GenBank/DDBJ databases">
        <title>Candida outbreak in Lebanon.</title>
        <authorList>
            <person name="Finianos M."/>
        </authorList>
    </citation>
    <scope>NUCLEOTIDE SEQUENCE [LARGE SCALE GENOMIC DNA]</scope>
    <source>
        <strain evidence="13">CA3LBN</strain>
    </source>
</reference>
<feature type="compositionally biased region" description="Low complexity" evidence="10">
    <location>
        <begin position="1027"/>
        <end position="1044"/>
    </location>
</feature>
<feature type="compositionally biased region" description="Polar residues" evidence="10">
    <location>
        <begin position="1247"/>
        <end position="1263"/>
    </location>
</feature>
<keyword evidence="3" id="KW-0479">Metal-binding</keyword>
<evidence type="ECO:0000256" key="6">
    <source>
        <dbReference type="ARBA" id="ARBA00022786"/>
    </source>
</evidence>
<evidence type="ECO:0000256" key="10">
    <source>
        <dbReference type="SAM" id="MobiDB-lite"/>
    </source>
</evidence>
<dbReference type="EMBL" id="CP076666">
    <property type="protein sequence ID" value="QWU89931.1"/>
    <property type="molecule type" value="Genomic_DNA"/>
</dbReference>
<keyword evidence="14" id="KW-1185">Reference proteome</keyword>
<keyword evidence="7" id="KW-0862">Zinc</keyword>
<organism evidence="13 14">
    <name type="scientific">Candidozyma haemuli</name>
    <dbReference type="NCBI Taxonomy" id="45357"/>
    <lineage>
        <taxon>Eukaryota</taxon>
        <taxon>Fungi</taxon>
        <taxon>Dikarya</taxon>
        <taxon>Ascomycota</taxon>
        <taxon>Saccharomycotina</taxon>
        <taxon>Pichiomycetes</taxon>
        <taxon>Metschnikowiaceae</taxon>
        <taxon>Candidozyma</taxon>
    </lineage>
</organism>
<feature type="compositionally biased region" description="Acidic residues" evidence="10">
    <location>
        <begin position="754"/>
        <end position="763"/>
    </location>
</feature>
<feature type="region of interest" description="Disordered" evidence="10">
    <location>
        <begin position="1013"/>
        <end position="1052"/>
    </location>
</feature>
<evidence type="ECO:0000256" key="2">
    <source>
        <dbReference type="ARBA" id="ARBA00004906"/>
    </source>
</evidence>
<dbReference type="Gene3D" id="3.30.40.10">
    <property type="entry name" value="Zinc/RING finger domain, C3HC4 (zinc finger)"/>
    <property type="match status" value="1"/>
</dbReference>
<dbReference type="Pfam" id="PF12678">
    <property type="entry name" value="zf-rbx1"/>
    <property type="match status" value="1"/>
</dbReference>
<comment type="pathway">
    <text evidence="2">Protein modification; protein ubiquitination.</text>
</comment>
<dbReference type="Proteomes" id="UP000825434">
    <property type="component" value="Chromosome 6"/>
</dbReference>
<dbReference type="InterPro" id="IPR013087">
    <property type="entry name" value="Znf_C2H2_type"/>
</dbReference>
<dbReference type="PROSITE" id="PS00028">
    <property type="entry name" value="ZINC_FINGER_C2H2_1"/>
    <property type="match status" value="1"/>
</dbReference>
<dbReference type="PANTHER" id="PTHR40626">
    <property type="entry name" value="MIP31509P"/>
    <property type="match status" value="1"/>
</dbReference>
<proteinExistence type="predicted"/>
<dbReference type="Gene3D" id="3.30.160.60">
    <property type="entry name" value="Classic Zinc Finger"/>
    <property type="match status" value="1"/>
</dbReference>
<protein>
    <recommendedName>
        <fullName evidence="15">C2H2-type domain-containing protein</fullName>
    </recommendedName>
</protein>
<feature type="region of interest" description="Disordered" evidence="10">
    <location>
        <begin position="271"/>
        <end position="314"/>
    </location>
</feature>
<dbReference type="Pfam" id="PF04082">
    <property type="entry name" value="Fungal_trans"/>
    <property type="match status" value="1"/>
</dbReference>
<dbReference type="InterPro" id="IPR013083">
    <property type="entry name" value="Znf_RING/FYVE/PHD"/>
</dbReference>
<dbReference type="SUPFAM" id="SSF57667">
    <property type="entry name" value="beta-beta-alpha zinc fingers"/>
    <property type="match status" value="1"/>
</dbReference>
<evidence type="ECO:0000256" key="7">
    <source>
        <dbReference type="ARBA" id="ARBA00022833"/>
    </source>
</evidence>
<feature type="region of interest" description="Disordered" evidence="10">
    <location>
        <begin position="753"/>
        <end position="845"/>
    </location>
</feature>
<dbReference type="InterPro" id="IPR051059">
    <property type="entry name" value="VerF-like"/>
</dbReference>
<dbReference type="SMART" id="SM00355">
    <property type="entry name" value="ZnF_C2H2"/>
    <property type="match status" value="2"/>
</dbReference>
<feature type="domain" description="C2H2-type" evidence="12">
    <location>
        <begin position="688"/>
        <end position="715"/>
    </location>
</feature>
<dbReference type="InterPro" id="IPR007219">
    <property type="entry name" value="XnlR_reg_dom"/>
</dbReference>
<evidence type="ECO:0000259" key="11">
    <source>
        <dbReference type="PROSITE" id="PS50089"/>
    </source>
</evidence>
<feature type="domain" description="RING-type" evidence="11">
    <location>
        <begin position="177"/>
        <end position="200"/>
    </location>
</feature>
<dbReference type="SUPFAM" id="SSF57850">
    <property type="entry name" value="RING/U-box"/>
    <property type="match status" value="1"/>
</dbReference>
<dbReference type="InterPro" id="IPR001841">
    <property type="entry name" value="Znf_RING"/>
</dbReference>
<keyword evidence="4" id="KW-0677">Repeat</keyword>
<evidence type="ECO:0000313" key="13">
    <source>
        <dbReference type="EMBL" id="QWU89931.1"/>
    </source>
</evidence>
<keyword evidence="6" id="KW-0833">Ubl conjugation pathway</keyword>
<comment type="subcellular location">
    <subcellularLocation>
        <location evidence="1">Nucleus</location>
    </subcellularLocation>
</comment>
<dbReference type="InterPro" id="IPR036236">
    <property type="entry name" value="Znf_C2H2_sf"/>
</dbReference>
<evidence type="ECO:0000256" key="1">
    <source>
        <dbReference type="ARBA" id="ARBA00004123"/>
    </source>
</evidence>
<feature type="region of interest" description="Disordered" evidence="10">
    <location>
        <begin position="1245"/>
        <end position="1267"/>
    </location>
</feature>
<evidence type="ECO:0000259" key="12">
    <source>
        <dbReference type="PROSITE" id="PS50157"/>
    </source>
</evidence>
<keyword evidence="5 9" id="KW-0863">Zinc-finger</keyword>
<evidence type="ECO:0000256" key="4">
    <source>
        <dbReference type="ARBA" id="ARBA00022737"/>
    </source>
</evidence>
<dbReference type="PROSITE" id="PS50157">
    <property type="entry name" value="ZINC_FINGER_C2H2_2"/>
    <property type="match status" value="1"/>
</dbReference>
<dbReference type="PANTHER" id="PTHR40626:SF11">
    <property type="entry name" value="ZINC FINGER PROTEIN YPR022C"/>
    <property type="match status" value="1"/>
</dbReference>
<evidence type="ECO:0000256" key="9">
    <source>
        <dbReference type="PROSITE-ProRule" id="PRU00042"/>
    </source>
</evidence>
<evidence type="ECO:0000256" key="8">
    <source>
        <dbReference type="ARBA" id="ARBA00023242"/>
    </source>
</evidence>
<dbReference type="InterPro" id="IPR024766">
    <property type="entry name" value="Znf_RING_H2"/>
</dbReference>
<evidence type="ECO:0000256" key="3">
    <source>
        <dbReference type="ARBA" id="ARBA00022723"/>
    </source>
</evidence>
<feature type="compositionally biased region" description="Low complexity" evidence="10">
    <location>
        <begin position="809"/>
        <end position="826"/>
    </location>
</feature>